<name>A0ABV3J5V6_9ACTN</name>
<accession>A0ABV3J5V6</accession>
<comment type="caution">
    <text evidence="1">The sequence shown here is derived from an EMBL/GenBank/DDBJ whole genome shotgun (WGS) entry which is preliminary data.</text>
</comment>
<gene>
    <name evidence="1" type="ORF">AB0L03_35515</name>
</gene>
<evidence type="ECO:0000313" key="2">
    <source>
        <dbReference type="Proteomes" id="UP001552479"/>
    </source>
</evidence>
<organism evidence="1 2">
    <name type="scientific">Streptomyces roseoverticillatus</name>
    <dbReference type="NCBI Taxonomy" id="66429"/>
    <lineage>
        <taxon>Bacteria</taxon>
        <taxon>Bacillati</taxon>
        <taxon>Actinomycetota</taxon>
        <taxon>Actinomycetes</taxon>
        <taxon>Kitasatosporales</taxon>
        <taxon>Streptomycetaceae</taxon>
        <taxon>Streptomyces</taxon>
    </lineage>
</organism>
<keyword evidence="2" id="KW-1185">Reference proteome</keyword>
<proteinExistence type="predicted"/>
<protein>
    <submittedName>
        <fullName evidence="1">Uncharacterized protein</fullName>
    </submittedName>
</protein>
<sequence length="77" mass="8459">MFGTTGAQADVDMPAIPRIGELVLWTDEGTDDAGPYERMRQYEVRMVSWALSADAEPHVQVELRLIADVSGPPRSAD</sequence>
<evidence type="ECO:0000313" key="1">
    <source>
        <dbReference type="EMBL" id="MEV4928058.1"/>
    </source>
</evidence>
<dbReference type="RefSeq" id="WP_366091043.1">
    <property type="nucleotide sequence ID" value="NZ_JBFASG010000073.1"/>
</dbReference>
<dbReference type="Proteomes" id="UP001552479">
    <property type="component" value="Unassembled WGS sequence"/>
</dbReference>
<dbReference type="EMBL" id="JBFASG010000073">
    <property type="protein sequence ID" value="MEV4928058.1"/>
    <property type="molecule type" value="Genomic_DNA"/>
</dbReference>
<reference evidence="1 2" key="1">
    <citation type="submission" date="2024-06" db="EMBL/GenBank/DDBJ databases">
        <title>The Natural Products Discovery Center: Release of the First 8490 Sequenced Strains for Exploring Actinobacteria Biosynthetic Diversity.</title>
        <authorList>
            <person name="Kalkreuter E."/>
            <person name="Kautsar S.A."/>
            <person name="Yang D."/>
            <person name="Bader C.D."/>
            <person name="Teijaro C.N."/>
            <person name="Fluegel L."/>
            <person name="Davis C.M."/>
            <person name="Simpson J.R."/>
            <person name="Lauterbach L."/>
            <person name="Steele A.D."/>
            <person name="Gui C."/>
            <person name="Meng S."/>
            <person name="Li G."/>
            <person name="Viehrig K."/>
            <person name="Ye F."/>
            <person name="Su P."/>
            <person name="Kiefer A.F."/>
            <person name="Nichols A."/>
            <person name="Cepeda A.J."/>
            <person name="Yan W."/>
            <person name="Fan B."/>
            <person name="Jiang Y."/>
            <person name="Adhikari A."/>
            <person name="Zheng C.-J."/>
            <person name="Schuster L."/>
            <person name="Cowan T.M."/>
            <person name="Smanski M.J."/>
            <person name="Chevrette M.G."/>
            <person name="De Carvalho L.P.S."/>
            <person name="Shen B."/>
        </authorList>
    </citation>
    <scope>NUCLEOTIDE SEQUENCE [LARGE SCALE GENOMIC DNA]</scope>
    <source>
        <strain evidence="1 2">NPDC053791</strain>
    </source>
</reference>